<comment type="cofactor">
    <cofactor evidence="11">
        <name>heme b</name>
        <dbReference type="ChEBI" id="CHEBI:60344"/>
    </cofactor>
    <text evidence="11">Binds 1 heme b (iron(II)-protoporphyrin IX) group per subunit.</text>
</comment>
<comment type="similarity">
    <text evidence="14">Belongs to the peroxidase family.</text>
</comment>
<dbReference type="GO" id="GO:0020037">
    <property type="term" value="F:heme binding"/>
    <property type="evidence" value="ECO:0007669"/>
    <property type="project" value="InterPro"/>
</dbReference>
<feature type="domain" description="Plant heme peroxidase family profile" evidence="16">
    <location>
        <begin position="27"/>
        <end position="246"/>
    </location>
</feature>
<evidence type="ECO:0000256" key="2">
    <source>
        <dbReference type="ARBA" id="ARBA00022559"/>
    </source>
</evidence>
<dbReference type="AlphaFoldDB" id="A0A9E7EPD8"/>
<evidence type="ECO:0000259" key="16">
    <source>
        <dbReference type="PROSITE" id="PS50873"/>
    </source>
</evidence>
<feature type="non-terminal residue" evidence="17">
    <location>
        <position position="246"/>
    </location>
</feature>
<dbReference type="PROSITE" id="PS50873">
    <property type="entry name" value="PEROXIDASE_4"/>
    <property type="match status" value="1"/>
</dbReference>
<keyword evidence="18" id="KW-1185">Reference proteome</keyword>
<keyword evidence="4 11" id="KW-0479">Metal-binding</keyword>
<evidence type="ECO:0000256" key="14">
    <source>
        <dbReference type="RuleBase" id="RU004241"/>
    </source>
</evidence>
<evidence type="ECO:0000256" key="15">
    <source>
        <dbReference type="SAM" id="SignalP"/>
    </source>
</evidence>
<feature type="disulfide bond" evidence="13">
    <location>
        <begin position="97"/>
        <end position="244"/>
    </location>
</feature>
<dbReference type="EMBL" id="CP097503">
    <property type="protein sequence ID" value="URD81409.1"/>
    <property type="molecule type" value="Genomic_DNA"/>
</dbReference>
<keyword evidence="2 17" id="KW-0575">Peroxidase</keyword>
<evidence type="ECO:0000256" key="5">
    <source>
        <dbReference type="ARBA" id="ARBA00022837"/>
    </source>
</evidence>
<gene>
    <name evidence="17" type="ORF">MUK42_02288</name>
</gene>
<evidence type="ECO:0000256" key="6">
    <source>
        <dbReference type="ARBA" id="ARBA00023002"/>
    </source>
</evidence>
<keyword evidence="9" id="KW-0376">Hydrogen peroxide</keyword>
<sequence length="246" mass="26155">MMMGCVSRSCWIVFMAVLAMASSTSASLHLGFYRKTCPTVSEAVANNPGLAAGLIRMHFHDCFVRDAPPNNPSMRGFEVIDAAKAAVEASCPSTVSCADIIAFAARDSAYLAGGIDYPVPAGRLTGGSHSIGRAHCTAFARRLYNFNATHPQDPSMDPAFAAYLKSRCSPATVDFTSKDPTTLPLDAGLLFSDQTLQASRLTARLVRLDAKLGSVWAAKFAAAMVRMGHIEVLTGSQGEIRKMCGV</sequence>
<dbReference type="SUPFAM" id="SSF48113">
    <property type="entry name" value="Heme-dependent peroxidases"/>
    <property type="match status" value="1"/>
</dbReference>
<dbReference type="Proteomes" id="UP001055439">
    <property type="component" value="Chromosome 10"/>
</dbReference>
<dbReference type="GO" id="GO:0042744">
    <property type="term" value="P:hydrogen peroxide catabolic process"/>
    <property type="evidence" value="ECO:0007669"/>
    <property type="project" value="UniProtKB-KW"/>
</dbReference>
<feature type="active site" description="Proton acceptor" evidence="10">
    <location>
        <position position="60"/>
    </location>
</feature>
<evidence type="ECO:0000256" key="3">
    <source>
        <dbReference type="ARBA" id="ARBA00022617"/>
    </source>
</evidence>
<keyword evidence="6" id="KW-0560">Oxidoreductase</keyword>
<proteinExistence type="inferred from homology"/>
<dbReference type="InterPro" id="IPR019794">
    <property type="entry name" value="Peroxidases_AS"/>
</dbReference>
<keyword evidence="7 11" id="KW-0408">Iron</keyword>
<evidence type="ECO:0000256" key="12">
    <source>
        <dbReference type="PIRSR" id="PIRSR600823-4"/>
    </source>
</evidence>
<comment type="cofactor">
    <cofactor evidence="11">
        <name>Ca(2+)</name>
        <dbReference type="ChEBI" id="CHEBI:29108"/>
    </cofactor>
    <text evidence="11">Binds 2 calcium ions per subunit.</text>
</comment>
<evidence type="ECO:0000313" key="17">
    <source>
        <dbReference type="EMBL" id="URD81409.1"/>
    </source>
</evidence>
<evidence type="ECO:0000256" key="8">
    <source>
        <dbReference type="ARBA" id="ARBA00023157"/>
    </source>
</evidence>
<feature type="site" description="Transition state stabilizer" evidence="12">
    <location>
        <position position="56"/>
    </location>
</feature>
<feature type="binding site" evidence="11">
    <location>
        <position position="61"/>
    </location>
    <ligand>
        <name>Ca(2+)</name>
        <dbReference type="ChEBI" id="CHEBI:29108"/>
        <label>1</label>
    </ligand>
</feature>
<dbReference type="GO" id="GO:0140825">
    <property type="term" value="F:lactoperoxidase activity"/>
    <property type="evidence" value="ECO:0007669"/>
    <property type="project" value="UniProtKB-EC"/>
</dbReference>
<dbReference type="GO" id="GO:0006979">
    <property type="term" value="P:response to oxidative stress"/>
    <property type="evidence" value="ECO:0007669"/>
    <property type="project" value="InterPro"/>
</dbReference>
<evidence type="ECO:0000256" key="13">
    <source>
        <dbReference type="PIRSR" id="PIRSR600823-5"/>
    </source>
</evidence>
<dbReference type="PRINTS" id="PR00458">
    <property type="entry name" value="PEROXIDASE"/>
</dbReference>
<dbReference type="GO" id="GO:0046872">
    <property type="term" value="F:metal ion binding"/>
    <property type="evidence" value="ECO:0007669"/>
    <property type="project" value="UniProtKB-KW"/>
</dbReference>
<dbReference type="Gene3D" id="1.10.420.10">
    <property type="entry name" value="Peroxidase, domain 2"/>
    <property type="match status" value="1"/>
</dbReference>
<evidence type="ECO:0000256" key="9">
    <source>
        <dbReference type="ARBA" id="ARBA00023324"/>
    </source>
</evidence>
<dbReference type="InterPro" id="IPR033905">
    <property type="entry name" value="Secretory_peroxidase"/>
</dbReference>
<dbReference type="CDD" id="cd00693">
    <property type="entry name" value="secretory_peroxidase"/>
    <property type="match status" value="1"/>
</dbReference>
<dbReference type="PANTHER" id="PTHR31235">
    <property type="entry name" value="PEROXIDASE 25-RELATED"/>
    <property type="match status" value="1"/>
</dbReference>
<feature type="disulfide bond" evidence="13">
    <location>
        <begin position="37"/>
        <end position="91"/>
    </location>
</feature>
<protein>
    <submittedName>
        <fullName evidence="17">Peroxidase</fullName>
    </submittedName>
</protein>
<dbReference type="OrthoDB" id="2113341at2759"/>
<feature type="binding site" evidence="11">
    <location>
        <position position="174"/>
    </location>
    <ligand>
        <name>Ca(2+)</name>
        <dbReference type="ChEBI" id="CHEBI:29108"/>
        <label>2</label>
    </ligand>
</feature>
<evidence type="ECO:0000256" key="11">
    <source>
        <dbReference type="PIRSR" id="PIRSR600823-3"/>
    </source>
</evidence>
<keyword evidence="15" id="KW-0732">Signal</keyword>
<feature type="chain" id="PRO_5039065093" evidence="15">
    <location>
        <begin position="27"/>
        <end position="246"/>
    </location>
</feature>
<evidence type="ECO:0000256" key="4">
    <source>
        <dbReference type="ARBA" id="ARBA00022723"/>
    </source>
</evidence>
<dbReference type="PROSITE" id="PS00436">
    <property type="entry name" value="PEROXIDASE_2"/>
    <property type="match status" value="1"/>
</dbReference>
<accession>A0A9E7EPD8</accession>
<evidence type="ECO:0000256" key="1">
    <source>
        <dbReference type="ARBA" id="ARBA00000189"/>
    </source>
</evidence>
<comment type="catalytic activity">
    <reaction evidence="1">
        <text>2 a phenolic donor + H2O2 = 2 a phenolic radical donor + 2 H2O</text>
        <dbReference type="Rhea" id="RHEA:56136"/>
        <dbReference type="ChEBI" id="CHEBI:15377"/>
        <dbReference type="ChEBI" id="CHEBI:16240"/>
        <dbReference type="ChEBI" id="CHEBI:139520"/>
        <dbReference type="ChEBI" id="CHEBI:139521"/>
        <dbReference type="EC" id="1.11.1.7"/>
    </reaction>
</comment>
<keyword evidence="8 13" id="KW-1015">Disulfide bond</keyword>
<feature type="disulfide bond" evidence="13">
    <location>
        <begin position="136"/>
        <end position="168"/>
    </location>
</feature>
<organism evidence="17 18">
    <name type="scientific">Musa troglodytarum</name>
    <name type="common">fe'i banana</name>
    <dbReference type="NCBI Taxonomy" id="320322"/>
    <lineage>
        <taxon>Eukaryota</taxon>
        <taxon>Viridiplantae</taxon>
        <taxon>Streptophyta</taxon>
        <taxon>Embryophyta</taxon>
        <taxon>Tracheophyta</taxon>
        <taxon>Spermatophyta</taxon>
        <taxon>Magnoliopsida</taxon>
        <taxon>Liliopsida</taxon>
        <taxon>Zingiberales</taxon>
        <taxon>Musaceae</taxon>
        <taxon>Musa</taxon>
    </lineage>
</organism>
<dbReference type="InterPro" id="IPR010255">
    <property type="entry name" value="Haem_peroxidase_sf"/>
</dbReference>
<reference evidence="17" key="1">
    <citation type="submission" date="2022-05" db="EMBL/GenBank/DDBJ databases">
        <title>The Musa troglodytarum L. genome provides insights into the mechanism of non-climacteric behaviour and enrichment of carotenoids.</title>
        <authorList>
            <person name="Wang J."/>
        </authorList>
    </citation>
    <scope>NUCLEOTIDE SEQUENCE</scope>
    <source>
        <tissue evidence="17">Leaf</tissue>
    </source>
</reference>
<keyword evidence="3" id="KW-0349">Heme</keyword>
<name>A0A9E7EPD8_9LILI</name>
<dbReference type="InterPro" id="IPR002016">
    <property type="entry name" value="Haem_peroxidase"/>
</dbReference>
<dbReference type="InterPro" id="IPR000823">
    <property type="entry name" value="Peroxidase_pln"/>
</dbReference>
<keyword evidence="5 11" id="KW-0106">Calcium</keyword>
<evidence type="ECO:0000256" key="10">
    <source>
        <dbReference type="PIRSR" id="PIRSR600823-1"/>
    </source>
</evidence>
<evidence type="ECO:0000256" key="7">
    <source>
        <dbReference type="ARBA" id="ARBA00023004"/>
    </source>
</evidence>
<feature type="signal peptide" evidence="15">
    <location>
        <begin position="1"/>
        <end position="26"/>
    </location>
</feature>
<evidence type="ECO:0000313" key="18">
    <source>
        <dbReference type="Proteomes" id="UP001055439"/>
    </source>
</evidence>
<feature type="binding site" evidence="11">
    <location>
        <position position="64"/>
    </location>
    <ligand>
        <name>Ca(2+)</name>
        <dbReference type="ChEBI" id="CHEBI:29108"/>
        <label>1</label>
    </ligand>
</feature>
<dbReference type="Pfam" id="PF00141">
    <property type="entry name" value="peroxidase"/>
    <property type="match status" value="2"/>
</dbReference>
<feature type="binding site" description="axial binding residue" evidence="11">
    <location>
        <position position="129"/>
    </location>
    <ligand>
        <name>heme b</name>
        <dbReference type="ChEBI" id="CHEBI:60344"/>
    </ligand>
    <ligandPart>
        <name>Fe</name>
        <dbReference type="ChEBI" id="CHEBI:18248"/>
    </ligandPart>
</feature>
<dbReference type="Gene3D" id="1.10.520.10">
    <property type="match status" value="3"/>
</dbReference>